<protein>
    <submittedName>
        <fullName evidence="1">Uncharacterized protein</fullName>
    </submittedName>
</protein>
<organism evidence="1 2">
    <name type="scientific">Plasmopara halstedii</name>
    <name type="common">Downy mildew of sunflower</name>
    <dbReference type="NCBI Taxonomy" id="4781"/>
    <lineage>
        <taxon>Eukaryota</taxon>
        <taxon>Sar</taxon>
        <taxon>Stramenopiles</taxon>
        <taxon>Oomycota</taxon>
        <taxon>Peronosporomycetes</taxon>
        <taxon>Peronosporales</taxon>
        <taxon>Peronosporaceae</taxon>
        <taxon>Plasmopara</taxon>
    </lineage>
</organism>
<keyword evidence="2" id="KW-1185">Reference proteome</keyword>
<dbReference type="RefSeq" id="XP_024576301.1">
    <property type="nucleotide sequence ID" value="XM_024725533.1"/>
</dbReference>
<dbReference type="EMBL" id="CCYD01000442">
    <property type="protein sequence ID" value="CEG39932.1"/>
    <property type="molecule type" value="Genomic_DNA"/>
</dbReference>
<accession>A0A0P1AGC3</accession>
<evidence type="ECO:0000313" key="1">
    <source>
        <dbReference type="EMBL" id="CEG39932.1"/>
    </source>
</evidence>
<evidence type="ECO:0000313" key="2">
    <source>
        <dbReference type="Proteomes" id="UP000054928"/>
    </source>
</evidence>
<dbReference type="GeneID" id="36405213"/>
<sequence>MPVCPNVPPRKECSSTDRKQYALVNFARGEFLPHIDWLLAQSCEAIKKAFSEQLS</sequence>
<reference evidence="2" key="1">
    <citation type="submission" date="2014-09" db="EMBL/GenBank/DDBJ databases">
        <authorList>
            <person name="Sharma Rahul"/>
            <person name="Thines Marco"/>
        </authorList>
    </citation>
    <scope>NUCLEOTIDE SEQUENCE [LARGE SCALE GENOMIC DNA]</scope>
</reference>
<name>A0A0P1AGC3_PLAHL</name>
<proteinExistence type="predicted"/>
<dbReference type="AlphaFoldDB" id="A0A0P1AGC3"/>
<dbReference type="Proteomes" id="UP000054928">
    <property type="component" value="Unassembled WGS sequence"/>
</dbReference>